<dbReference type="RefSeq" id="WP_277835773.1">
    <property type="nucleotide sequence ID" value="NZ_JAAIVF010000009.1"/>
</dbReference>
<evidence type="ECO:0000313" key="2">
    <source>
        <dbReference type="Proteomes" id="UP001152755"/>
    </source>
</evidence>
<dbReference type="EMBL" id="JANRHA010000007">
    <property type="protein sequence ID" value="MDG3015408.1"/>
    <property type="molecule type" value="Genomic_DNA"/>
</dbReference>
<protein>
    <submittedName>
        <fullName evidence="1">Uncharacterized protein</fullName>
    </submittedName>
</protein>
<proteinExistence type="predicted"/>
<reference evidence="1" key="1">
    <citation type="submission" date="2022-08" db="EMBL/GenBank/DDBJ databases">
        <title>Genome analysis of Corynebacteriales strain.</title>
        <authorList>
            <person name="Lee S.D."/>
        </authorList>
    </citation>
    <scope>NUCLEOTIDE SEQUENCE</scope>
    <source>
        <strain evidence="1">D3-21</strain>
    </source>
</reference>
<accession>A0A9X4M534</accession>
<organism evidence="1 2">
    <name type="scientific">Speluncibacter jeojiensis</name>
    <dbReference type="NCBI Taxonomy" id="2710754"/>
    <lineage>
        <taxon>Bacteria</taxon>
        <taxon>Bacillati</taxon>
        <taxon>Actinomycetota</taxon>
        <taxon>Actinomycetes</taxon>
        <taxon>Mycobacteriales</taxon>
        <taxon>Speluncibacteraceae</taxon>
        <taxon>Speluncibacter</taxon>
    </lineage>
</organism>
<dbReference type="AlphaFoldDB" id="A0A9X4M534"/>
<sequence>MRRLLMNWSVQNAIVAFVNSMKPDWPSQHEAYMNALYGFVHMQSEMLTNLGYPPVP</sequence>
<keyword evidence="2" id="KW-1185">Reference proteome</keyword>
<evidence type="ECO:0000313" key="1">
    <source>
        <dbReference type="EMBL" id="MDG3015408.1"/>
    </source>
</evidence>
<gene>
    <name evidence="1" type="ORF">NVS88_12690</name>
</gene>
<dbReference type="Proteomes" id="UP001152755">
    <property type="component" value="Unassembled WGS sequence"/>
</dbReference>
<comment type="caution">
    <text evidence="1">The sequence shown here is derived from an EMBL/GenBank/DDBJ whole genome shotgun (WGS) entry which is preliminary data.</text>
</comment>
<name>A0A9X4M534_9ACTN</name>